<evidence type="ECO:0000256" key="1">
    <source>
        <dbReference type="SAM" id="Phobius"/>
    </source>
</evidence>
<keyword evidence="1" id="KW-0812">Transmembrane</keyword>
<feature type="transmembrane region" description="Helical" evidence="1">
    <location>
        <begin position="6"/>
        <end position="25"/>
    </location>
</feature>
<dbReference type="Proteomes" id="UP000887581">
    <property type="component" value="Unplaced"/>
</dbReference>
<dbReference type="AlphaFoldDB" id="A0A915PNY1"/>
<keyword evidence="2" id="KW-1185">Reference proteome</keyword>
<keyword evidence="1" id="KW-0472">Membrane</keyword>
<evidence type="ECO:0000313" key="2">
    <source>
        <dbReference type="Proteomes" id="UP000887581"/>
    </source>
</evidence>
<evidence type="ECO:0000313" key="3">
    <source>
        <dbReference type="WBParaSite" id="sdigi.contig3.g374.t1"/>
    </source>
</evidence>
<dbReference type="WBParaSite" id="sdigi.contig3.g374.t1">
    <property type="protein sequence ID" value="sdigi.contig3.g374.t1"/>
    <property type="gene ID" value="sdigi.contig3.g374"/>
</dbReference>
<accession>A0A915PNY1</accession>
<sequence length="252" mass="30228">MKSAAWRYLLLSVTLWILQTVAVLLNKKHELLMSKEPCYICAAEWKLQSSNRRVANNNAEDEDKCEATVVREVEDTLKMMQPESWQNTAIDGFTLKRDTDKFLNESLHLVSVDQFRKKLAALSLRWEKYRMQQDFNKWTALRHWLRLPALRYRLQTLEKDLKNEQSRRLRRLLHRVHRVQNILQVVKQRLQDVYAVFHLEGKSPYAEAALQKRFASMLHHKLLQSRRRYSPRKHALSQNYQSSRMWSCDHFH</sequence>
<keyword evidence="1" id="KW-1133">Transmembrane helix</keyword>
<reference evidence="3" key="1">
    <citation type="submission" date="2022-11" db="UniProtKB">
        <authorList>
            <consortium name="WormBaseParasite"/>
        </authorList>
    </citation>
    <scope>IDENTIFICATION</scope>
</reference>
<organism evidence="2 3">
    <name type="scientific">Setaria digitata</name>
    <dbReference type="NCBI Taxonomy" id="48799"/>
    <lineage>
        <taxon>Eukaryota</taxon>
        <taxon>Metazoa</taxon>
        <taxon>Ecdysozoa</taxon>
        <taxon>Nematoda</taxon>
        <taxon>Chromadorea</taxon>
        <taxon>Rhabditida</taxon>
        <taxon>Spirurina</taxon>
        <taxon>Spiruromorpha</taxon>
        <taxon>Filarioidea</taxon>
        <taxon>Setariidae</taxon>
        <taxon>Setaria</taxon>
    </lineage>
</organism>
<proteinExistence type="predicted"/>
<name>A0A915PNY1_9BILA</name>
<protein>
    <submittedName>
        <fullName evidence="3">Uncharacterized protein</fullName>
    </submittedName>
</protein>